<dbReference type="Proteomes" id="UP000541033">
    <property type="component" value="Unassembled WGS sequence"/>
</dbReference>
<dbReference type="InterPro" id="IPR011335">
    <property type="entry name" value="Restrct_endonuc-II-like"/>
</dbReference>
<dbReference type="InterPro" id="IPR019080">
    <property type="entry name" value="YqaJ_viral_recombinase"/>
</dbReference>
<sequence>MPQFVLSPQPGDHSHNVAGLLAASVDGGLSQQNNPARSAGLSDQTGRADATAEQGGPVLGHHTGAAGGARSAQLTGAAGLGIPAEPATVILTPHQESFAQLRQRIVVDGNDRVAWLKARARGITATDVAKLTSAKSIQSAAESKLFGSGFSGNAYTEHGKAREPHIAAWVRGEYAILPSNALYRSGGDARHLATPDGIAVRESGSIELSEIKTTNKSWRSIPRNYLRQVWWQQYVLGADRTLVVWEQHENFVPIGEPLCQWVDRDDNEIHKLVTLANELIATLIERTSR</sequence>
<keyword evidence="4" id="KW-1185">Reference proteome</keyword>
<dbReference type="SUPFAM" id="SSF52980">
    <property type="entry name" value="Restriction endonuclease-like"/>
    <property type="match status" value="1"/>
</dbReference>
<dbReference type="Gene3D" id="3.90.320.10">
    <property type="match status" value="1"/>
</dbReference>
<proteinExistence type="predicted"/>
<accession>A0A7X5R1T9</accession>
<reference evidence="3 4" key="1">
    <citation type="submission" date="2020-02" db="EMBL/GenBank/DDBJ databases">
        <title>Sequencing the genomes of 1000 actinobacteria strains.</title>
        <authorList>
            <person name="Klenk H.-P."/>
        </authorList>
    </citation>
    <scope>NUCLEOTIDE SEQUENCE [LARGE SCALE GENOMIC DNA]</scope>
    <source>
        <strain evidence="3 4">DSM 27960</strain>
    </source>
</reference>
<gene>
    <name evidence="3" type="ORF">FHX76_002004</name>
</gene>
<organism evidence="3 4">
    <name type="scientific">Lysinibacter cavernae</name>
    <dbReference type="NCBI Taxonomy" id="1640652"/>
    <lineage>
        <taxon>Bacteria</taxon>
        <taxon>Bacillati</taxon>
        <taxon>Actinomycetota</taxon>
        <taxon>Actinomycetes</taxon>
        <taxon>Micrococcales</taxon>
        <taxon>Microbacteriaceae</taxon>
        <taxon>Lysinibacter</taxon>
    </lineage>
</organism>
<feature type="region of interest" description="Disordered" evidence="1">
    <location>
        <begin position="28"/>
        <end position="70"/>
    </location>
</feature>
<evidence type="ECO:0000313" key="4">
    <source>
        <dbReference type="Proteomes" id="UP000541033"/>
    </source>
</evidence>
<protein>
    <recommendedName>
        <fullName evidence="2">YqaJ viral recombinase domain-containing protein</fullName>
    </recommendedName>
</protein>
<evidence type="ECO:0000256" key="1">
    <source>
        <dbReference type="SAM" id="MobiDB-lite"/>
    </source>
</evidence>
<name>A0A7X5R1T9_9MICO</name>
<dbReference type="EMBL" id="JAAMOX010000002">
    <property type="protein sequence ID" value="NIH54108.1"/>
    <property type="molecule type" value="Genomic_DNA"/>
</dbReference>
<evidence type="ECO:0000313" key="3">
    <source>
        <dbReference type="EMBL" id="NIH54108.1"/>
    </source>
</evidence>
<feature type="compositionally biased region" description="Polar residues" evidence="1">
    <location>
        <begin position="29"/>
        <end position="45"/>
    </location>
</feature>
<feature type="domain" description="YqaJ viral recombinase" evidence="2">
    <location>
        <begin position="115"/>
        <end position="237"/>
    </location>
</feature>
<dbReference type="Pfam" id="PF09588">
    <property type="entry name" value="YqaJ"/>
    <property type="match status" value="1"/>
</dbReference>
<dbReference type="AlphaFoldDB" id="A0A7X5R1T9"/>
<comment type="caution">
    <text evidence="3">The sequence shown here is derived from an EMBL/GenBank/DDBJ whole genome shotgun (WGS) entry which is preliminary data.</text>
</comment>
<evidence type="ECO:0000259" key="2">
    <source>
        <dbReference type="Pfam" id="PF09588"/>
    </source>
</evidence>
<dbReference type="InterPro" id="IPR011604">
    <property type="entry name" value="PDDEXK-like_dom_sf"/>
</dbReference>